<name>G1QF82_MYOLU</name>
<evidence type="ECO:0000256" key="2">
    <source>
        <dbReference type="ARBA" id="ARBA00005600"/>
    </source>
</evidence>
<comment type="function">
    <text evidence="13">Cleaves preferentially after uridine bases. Has antimicrobial activity against uropathogenic E.coli (UPEC). Probably contributes to urinary tract sterility.</text>
</comment>
<dbReference type="PANTHER" id="PTHR11437">
    <property type="entry name" value="RIBONUCLEASE"/>
    <property type="match status" value="1"/>
</dbReference>
<proteinExistence type="inferred from homology"/>
<dbReference type="PANTHER" id="PTHR11437:SF53">
    <property type="entry name" value="RIBONUCLEASE 4"/>
    <property type="match status" value="1"/>
</dbReference>
<keyword evidence="3" id="KW-0964">Secreted</keyword>
<keyword evidence="8 14" id="KW-0378">Hydrolase</keyword>
<evidence type="ECO:0000256" key="4">
    <source>
        <dbReference type="ARBA" id="ARBA00022529"/>
    </source>
</evidence>
<evidence type="ECO:0000256" key="14">
    <source>
        <dbReference type="RuleBase" id="RU000651"/>
    </source>
</evidence>
<comment type="similarity">
    <text evidence="2 14">Belongs to the pancreatic ribonuclease family.</text>
</comment>
<comment type="subcellular location">
    <subcellularLocation>
        <location evidence="1">Secreted</location>
    </subcellularLocation>
</comment>
<dbReference type="FunFam" id="3.10.130.10:FF:000001">
    <property type="entry name" value="Ribonuclease pancreatic"/>
    <property type="match status" value="1"/>
</dbReference>
<dbReference type="Pfam" id="PF00074">
    <property type="entry name" value="RnaseA"/>
    <property type="match status" value="1"/>
</dbReference>
<evidence type="ECO:0000313" key="16">
    <source>
        <dbReference type="Ensembl" id="ENSMLUP00000022365.1"/>
    </source>
</evidence>
<gene>
    <name evidence="16" type="primary">LOC102431034</name>
</gene>
<dbReference type="InterPro" id="IPR023412">
    <property type="entry name" value="RNaseA_domain"/>
</dbReference>
<dbReference type="eggNOG" id="ENOG502S9Q1">
    <property type="taxonomic scope" value="Eukaryota"/>
</dbReference>
<dbReference type="HOGENOM" id="CLU_117006_0_0_1"/>
<keyword evidence="9" id="KW-0044">Antibiotic</keyword>
<keyword evidence="7 14" id="KW-0255">Endonuclease</keyword>
<dbReference type="CDD" id="cd06265">
    <property type="entry name" value="RNase_A_canonical"/>
    <property type="match status" value="1"/>
</dbReference>
<protein>
    <recommendedName>
        <fullName evidence="12">Ribonuclease 4</fullName>
    </recommendedName>
</protein>
<dbReference type="GO" id="GO:0016787">
    <property type="term" value="F:hydrolase activity"/>
    <property type="evidence" value="ECO:0007669"/>
    <property type="project" value="UniProtKB-KW"/>
</dbReference>
<dbReference type="STRING" id="59463.ENSMLUP00000022365"/>
<dbReference type="Gene3D" id="3.10.130.10">
    <property type="entry name" value="Ribonuclease A-like domain"/>
    <property type="match status" value="1"/>
</dbReference>
<evidence type="ECO:0000256" key="13">
    <source>
        <dbReference type="ARBA" id="ARBA00045536"/>
    </source>
</evidence>
<evidence type="ECO:0000256" key="1">
    <source>
        <dbReference type="ARBA" id="ARBA00004613"/>
    </source>
</evidence>
<dbReference type="InterPro" id="IPR001427">
    <property type="entry name" value="RNaseA"/>
</dbReference>
<evidence type="ECO:0000256" key="6">
    <source>
        <dbReference type="ARBA" id="ARBA00022729"/>
    </source>
</evidence>
<dbReference type="Ensembl" id="ENSMLUT00000008094.2">
    <property type="protein sequence ID" value="ENSMLUP00000022365.1"/>
    <property type="gene ID" value="ENSMLUG00000030165.1"/>
</dbReference>
<dbReference type="SUPFAM" id="SSF54076">
    <property type="entry name" value="RNase A-like"/>
    <property type="match status" value="1"/>
</dbReference>
<dbReference type="GO" id="GO:0050830">
    <property type="term" value="P:defense response to Gram-positive bacterium"/>
    <property type="evidence" value="ECO:0007669"/>
    <property type="project" value="TreeGrafter"/>
</dbReference>
<reference evidence="16" key="3">
    <citation type="submission" date="2025-09" db="UniProtKB">
        <authorList>
            <consortium name="Ensembl"/>
        </authorList>
    </citation>
    <scope>IDENTIFICATION</scope>
</reference>
<keyword evidence="17" id="KW-1185">Reference proteome</keyword>
<dbReference type="InterPro" id="IPR023411">
    <property type="entry name" value="RNaseA_AS"/>
</dbReference>
<evidence type="ECO:0000256" key="9">
    <source>
        <dbReference type="ARBA" id="ARBA00023022"/>
    </source>
</evidence>
<keyword evidence="6" id="KW-0732">Signal</keyword>
<dbReference type="OMA" id="NCHEGEV"/>
<evidence type="ECO:0000256" key="8">
    <source>
        <dbReference type="ARBA" id="ARBA00022801"/>
    </source>
</evidence>
<keyword evidence="4" id="KW-0929">Antimicrobial</keyword>
<keyword evidence="5 14" id="KW-0540">Nuclease</keyword>
<keyword evidence="10" id="KW-1015">Disulfide bond</keyword>
<evidence type="ECO:0000256" key="12">
    <source>
        <dbReference type="ARBA" id="ARBA00040186"/>
    </source>
</evidence>
<evidence type="ECO:0000256" key="7">
    <source>
        <dbReference type="ARBA" id="ARBA00022759"/>
    </source>
</evidence>
<evidence type="ECO:0000256" key="3">
    <source>
        <dbReference type="ARBA" id="ARBA00022525"/>
    </source>
</evidence>
<evidence type="ECO:0000256" key="10">
    <source>
        <dbReference type="ARBA" id="ARBA00023157"/>
    </source>
</evidence>
<evidence type="ECO:0000313" key="17">
    <source>
        <dbReference type="Proteomes" id="UP000001074"/>
    </source>
</evidence>
<sequence>ETMYQRFLREHVDSTGTGGNSSYCKKMMQEREMTRPRCKRFNTFIHEDIGTIKNICKTPQIPCKNGKMNCHEGEVRVTDCRLTARFRGNCRYQGRGSSRRVVIACQGKLPVHFDNYL</sequence>
<dbReference type="PRINTS" id="PR00794">
    <property type="entry name" value="RIBONUCLEASE"/>
</dbReference>
<dbReference type="GO" id="GO:0003676">
    <property type="term" value="F:nucleic acid binding"/>
    <property type="evidence" value="ECO:0007669"/>
    <property type="project" value="InterPro"/>
</dbReference>
<dbReference type="EMBL" id="AAPE02054476">
    <property type="status" value="NOT_ANNOTATED_CDS"/>
    <property type="molecule type" value="Genomic_DNA"/>
</dbReference>
<dbReference type="PROSITE" id="PS00127">
    <property type="entry name" value="RNASE_PANCREATIC"/>
    <property type="match status" value="1"/>
</dbReference>
<accession>G1QF82</accession>
<dbReference type="GO" id="GO:0005576">
    <property type="term" value="C:extracellular region"/>
    <property type="evidence" value="ECO:0007669"/>
    <property type="project" value="UniProtKB-SubCell"/>
</dbReference>
<dbReference type="GO" id="GO:0004540">
    <property type="term" value="F:RNA nuclease activity"/>
    <property type="evidence" value="ECO:0007669"/>
    <property type="project" value="UniProtKB-ARBA"/>
</dbReference>
<dbReference type="InterPro" id="IPR036816">
    <property type="entry name" value="RNaseA-like_dom_sf"/>
</dbReference>
<keyword evidence="11" id="KW-0873">Pyrrolidone carboxylic acid</keyword>
<evidence type="ECO:0000259" key="15">
    <source>
        <dbReference type="SMART" id="SM00092"/>
    </source>
</evidence>
<reference evidence="16" key="2">
    <citation type="submission" date="2025-08" db="UniProtKB">
        <authorList>
            <consortium name="Ensembl"/>
        </authorList>
    </citation>
    <scope>IDENTIFICATION</scope>
</reference>
<reference evidence="16 17" key="1">
    <citation type="journal article" date="2011" name="Nature">
        <title>A high-resolution map of human evolutionary constraint using 29 mammals.</title>
        <authorList>
            <person name="Lindblad-Toh K."/>
            <person name="Garber M."/>
            <person name="Zuk O."/>
            <person name="Lin M.F."/>
            <person name="Parker B.J."/>
            <person name="Washietl S."/>
            <person name="Kheradpour P."/>
            <person name="Ernst J."/>
            <person name="Jordan G."/>
            <person name="Mauceli E."/>
            <person name="Ward L.D."/>
            <person name="Lowe C.B."/>
            <person name="Holloway A.K."/>
            <person name="Clamp M."/>
            <person name="Gnerre S."/>
            <person name="Alfoldi J."/>
            <person name="Beal K."/>
            <person name="Chang J."/>
            <person name="Clawson H."/>
            <person name="Cuff J."/>
            <person name="Di Palma F."/>
            <person name="Fitzgerald S."/>
            <person name="Flicek P."/>
            <person name="Guttman M."/>
            <person name="Hubisz M.J."/>
            <person name="Jaffe D.B."/>
            <person name="Jungreis I."/>
            <person name="Kent W.J."/>
            <person name="Kostka D."/>
            <person name="Lara M."/>
            <person name="Martins A.L."/>
            <person name="Massingham T."/>
            <person name="Moltke I."/>
            <person name="Raney B.J."/>
            <person name="Rasmussen M.D."/>
            <person name="Robinson J."/>
            <person name="Stark A."/>
            <person name="Vilella A.J."/>
            <person name="Wen J."/>
            <person name="Xie X."/>
            <person name="Zody M.C."/>
            <person name="Baldwin J."/>
            <person name="Bloom T."/>
            <person name="Chin C.W."/>
            <person name="Heiman D."/>
            <person name="Nicol R."/>
            <person name="Nusbaum C."/>
            <person name="Young S."/>
            <person name="Wilkinson J."/>
            <person name="Worley K.C."/>
            <person name="Kovar C.L."/>
            <person name="Muzny D.M."/>
            <person name="Gibbs R.A."/>
            <person name="Cree A."/>
            <person name="Dihn H.H."/>
            <person name="Fowler G."/>
            <person name="Jhangiani S."/>
            <person name="Joshi V."/>
            <person name="Lee S."/>
            <person name="Lewis L.R."/>
            <person name="Nazareth L.V."/>
            <person name="Okwuonu G."/>
            <person name="Santibanez J."/>
            <person name="Warren W.C."/>
            <person name="Mardis E.R."/>
            <person name="Weinstock G.M."/>
            <person name="Wilson R.K."/>
            <person name="Delehaunty K."/>
            <person name="Dooling D."/>
            <person name="Fronik C."/>
            <person name="Fulton L."/>
            <person name="Fulton B."/>
            <person name="Graves T."/>
            <person name="Minx P."/>
            <person name="Sodergren E."/>
            <person name="Birney E."/>
            <person name="Margulies E.H."/>
            <person name="Herrero J."/>
            <person name="Green E.D."/>
            <person name="Haussler D."/>
            <person name="Siepel A."/>
            <person name="Goldman N."/>
            <person name="Pollard K.S."/>
            <person name="Pedersen J.S."/>
            <person name="Lander E.S."/>
            <person name="Kellis M."/>
        </authorList>
    </citation>
    <scope>NUCLEOTIDE SEQUENCE [LARGE SCALE GENOMIC DNA]</scope>
</reference>
<evidence type="ECO:0000256" key="5">
    <source>
        <dbReference type="ARBA" id="ARBA00022722"/>
    </source>
</evidence>
<feature type="domain" description="Ribonuclease A-domain" evidence="15">
    <location>
        <begin position="1"/>
        <end position="117"/>
    </location>
</feature>
<dbReference type="SMART" id="SM00092">
    <property type="entry name" value="RNAse_Pc"/>
    <property type="match status" value="1"/>
</dbReference>
<dbReference type="AlphaFoldDB" id="G1QF82"/>
<dbReference type="GeneTree" id="ENSGT00940000157645"/>
<organism evidence="16 17">
    <name type="scientific">Myotis lucifugus</name>
    <name type="common">Little brown bat</name>
    <dbReference type="NCBI Taxonomy" id="59463"/>
    <lineage>
        <taxon>Eukaryota</taxon>
        <taxon>Metazoa</taxon>
        <taxon>Chordata</taxon>
        <taxon>Craniata</taxon>
        <taxon>Vertebrata</taxon>
        <taxon>Euteleostomi</taxon>
        <taxon>Mammalia</taxon>
        <taxon>Eutheria</taxon>
        <taxon>Laurasiatheria</taxon>
        <taxon>Chiroptera</taxon>
        <taxon>Yangochiroptera</taxon>
        <taxon>Vespertilionidae</taxon>
        <taxon>Myotis</taxon>
    </lineage>
</organism>
<dbReference type="GO" id="GO:0004519">
    <property type="term" value="F:endonuclease activity"/>
    <property type="evidence" value="ECO:0007669"/>
    <property type="project" value="UniProtKB-KW"/>
</dbReference>
<evidence type="ECO:0000256" key="11">
    <source>
        <dbReference type="ARBA" id="ARBA00023283"/>
    </source>
</evidence>
<dbReference type="InParanoid" id="G1QF82"/>
<dbReference type="Proteomes" id="UP000001074">
    <property type="component" value="Unassembled WGS sequence"/>
</dbReference>